<sequence>MAGADEEFCNNCGHRNTLGSSFCSSCGAVIERATSDHTTITFHPITPVDPNVPGDLTGEQGGGSPGAVLVVRQGPKTGSRYAVDSAITTVGRHPESDIFLDDITVSRRHAEIHALGDTFEVIDTGSLNGTYVNRSRIDRVVLASGDELQIGKFKLVFVQGQGWVTP</sequence>
<dbReference type="EMBL" id="CAFBNC010000029">
    <property type="protein sequence ID" value="CAB4932989.1"/>
    <property type="molecule type" value="Genomic_DNA"/>
</dbReference>
<dbReference type="InterPro" id="IPR000253">
    <property type="entry name" value="FHA_dom"/>
</dbReference>
<dbReference type="SMART" id="SM00240">
    <property type="entry name" value="FHA"/>
    <property type="match status" value="1"/>
</dbReference>
<proteinExistence type="predicted"/>
<dbReference type="PANTHER" id="PTHR23308">
    <property type="entry name" value="NUCLEAR INHIBITOR OF PROTEIN PHOSPHATASE-1"/>
    <property type="match status" value="1"/>
</dbReference>
<feature type="domain" description="FHA" evidence="1">
    <location>
        <begin position="88"/>
        <end position="137"/>
    </location>
</feature>
<dbReference type="SUPFAM" id="SSF49879">
    <property type="entry name" value="SMAD/FHA domain"/>
    <property type="match status" value="1"/>
</dbReference>
<reference evidence="2" key="1">
    <citation type="submission" date="2020-05" db="EMBL/GenBank/DDBJ databases">
        <authorList>
            <person name="Chiriac C."/>
            <person name="Salcher M."/>
            <person name="Ghai R."/>
            <person name="Kavagutti S V."/>
        </authorList>
    </citation>
    <scope>NUCLEOTIDE SEQUENCE</scope>
</reference>
<protein>
    <submittedName>
        <fullName evidence="2">Unannotated protein</fullName>
    </submittedName>
</protein>
<dbReference type="InterPro" id="IPR050923">
    <property type="entry name" value="Cell_Proc_Reg/RNA_Proc"/>
</dbReference>
<dbReference type="EMBL" id="CAEMXZ010000026">
    <property type="protein sequence ID" value="CAB4323086.1"/>
    <property type="molecule type" value="Genomic_DNA"/>
</dbReference>
<dbReference type="Pfam" id="PF00498">
    <property type="entry name" value="FHA"/>
    <property type="match status" value="1"/>
</dbReference>
<accession>A0A6J5YEL3</accession>
<dbReference type="InterPro" id="IPR026870">
    <property type="entry name" value="Zinc_ribbon_dom"/>
</dbReference>
<name>A0A6J5YEL3_9ZZZZ</name>
<gene>
    <name evidence="2" type="ORF">UFOPK1392_00831</name>
    <name evidence="3" type="ORF">UFOPK3733_00787</name>
</gene>
<organism evidence="2">
    <name type="scientific">freshwater metagenome</name>
    <dbReference type="NCBI Taxonomy" id="449393"/>
    <lineage>
        <taxon>unclassified sequences</taxon>
        <taxon>metagenomes</taxon>
        <taxon>ecological metagenomes</taxon>
    </lineage>
</organism>
<evidence type="ECO:0000259" key="1">
    <source>
        <dbReference type="PROSITE" id="PS50006"/>
    </source>
</evidence>
<dbReference type="Pfam" id="PF13240">
    <property type="entry name" value="Zn_Ribbon_1"/>
    <property type="match status" value="1"/>
</dbReference>
<dbReference type="PROSITE" id="PS50006">
    <property type="entry name" value="FHA_DOMAIN"/>
    <property type="match status" value="1"/>
</dbReference>
<dbReference type="Gene3D" id="2.60.200.20">
    <property type="match status" value="1"/>
</dbReference>
<evidence type="ECO:0000313" key="2">
    <source>
        <dbReference type="EMBL" id="CAB4323086.1"/>
    </source>
</evidence>
<dbReference type="InterPro" id="IPR008984">
    <property type="entry name" value="SMAD_FHA_dom_sf"/>
</dbReference>
<evidence type="ECO:0000313" key="3">
    <source>
        <dbReference type="EMBL" id="CAB4932989.1"/>
    </source>
</evidence>
<dbReference type="AlphaFoldDB" id="A0A6J5YEL3"/>